<evidence type="ECO:0000256" key="1">
    <source>
        <dbReference type="ARBA" id="ARBA00007047"/>
    </source>
</evidence>
<comment type="similarity">
    <text evidence="1">Belongs to the 3-oxoacid CoA-transferase subunit B family.</text>
</comment>
<protein>
    <submittedName>
        <fullName evidence="3">Uncharacterized protein</fullName>
    </submittedName>
</protein>
<gene>
    <name evidence="3" type="ORF">J1TS3_16440</name>
</gene>
<evidence type="ECO:0000313" key="4">
    <source>
        <dbReference type="Proteomes" id="UP000680279"/>
    </source>
</evidence>
<dbReference type="Pfam" id="PF01144">
    <property type="entry name" value="CoA_trans"/>
    <property type="match status" value="1"/>
</dbReference>
<reference evidence="3 4" key="1">
    <citation type="submission" date="2021-03" db="EMBL/GenBank/DDBJ databases">
        <title>Antimicrobial resistance genes in bacteria isolated from Japanese honey, and their potential for conferring macrolide and lincosamide resistance in the American foulbrood pathogen Paenibacillus larvae.</title>
        <authorList>
            <person name="Okamoto M."/>
            <person name="Kumagai M."/>
            <person name="Kanamori H."/>
            <person name="Takamatsu D."/>
        </authorList>
    </citation>
    <scope>NUCLEOTIDE SEQUENCE [LARGE SCALE GENOMIC DNA]</scope>
    <source>
        <strain evidence="3 4">J1TS3</strain>
    </source>
</reference>
<organism evidence="3 4">
    <name type="scientific">Siminovitchia fordii</name>
    <dbReference type="NCBI Taxonomy" id="254759"/>
    <lineage>
        <taxon>Bacteria</taxon>
        <taxon>Bacillati</taxon>
        <taxon>Bacillota</taxon>
        <taxon>Bacilli</taxon>
        <taxon>Bacillales</taxon>
        <taxon>Bacillaceae</taxon>
        <taxon>Siminovitchia</taxon>
    </lineage>
</organism>
<evidence type="ECO:0000313" key="3">
    <source>
        <dbReference type="EMBL" id="GIN20510.1"/>
    </source>
</evidence>
<dbReference type="PANTHER" id="PTHR13707">
    <property type="entry name" value="KETOACID-COENZYME A TRANSFERASE"/>
    <property type="match status" value="1"/>
</dbReference>
<dbReference type="InterPro" id="IPR037171">
    <property type="entry name" value="NagB/RpiA_transferase-like"/>
</dbReference>
<keyword evidence="4" id="KW-1185">Reference proteome</keyword>
<accession>A0ABQ4K663</accession>
<evidence type="ECO:0000256" key="2">
    <source>
        <dbReference type="ARBA" id="ARBA00022679"/>
    </source>
</evidence>
<keyword evidence="2" id="KW-0808">Transferase</keyword>
<comment type="caution">
    <text evidence="3">The sequence shown here is derived from an EMBL/GenBank/DDBJ whole genome shotgun (WGS) entry which is preliminary data.</text>
</comment>
<dbReference type="Proteomes" id="UP000680279">
    <property type="component" value="Unassembled WGS sequence"/>
</dbReference>
<dbReference type="SMART" id="SM00882">
    <property type="entry name" value="CoA_trans"/>
    <property type="match status" value="1"/>
</dbReference>
<dbReference type="PANTHER" id="PTHR13707:SF57">
    <property type="entry name" value="SUCCINYL-COA:3-KETOACID COENZYME A TRANSFERASE SUBUNIT B-RELATED"/>
    <property type="match status" value="1"/>
</dbReference>
<proteinExistence type="inferred from homology"/>
<name>A0ABQ4K663_9BACI</name>
<dbReference type="Gene3D" id="3.40.1080.10">
    <property type="entry name" value="Glutaconate Coenzyme A-transferase"/>
    <property type="match status" value="1"/>
</dbReference>
<sequence>MNRKEMIAKRAAQELTPYSIINLGIGIPTLVPNYLDQSKYYLHTENGLLGVTSVEEDEIDPNLVNAGKLPVGEAVGASYFHSADSFAMIRGGHVDVAILGALQVDGSGHVANWAIPGKDIIGVGGAMDLLSGAKKIIITMGHVSKDGSPKFIERCTFPITAERVADVIITDLAVFHWKDGEYELTELMGEATLEEVKEKTTAPFQISKELLQKEGSL</sequence>
<dbReference type="InterPro" id="IPR004165">
    <property type="entry name" value="CoA_trans_fam_I"/>
</dbReference>
<dbReference type="EMBL" id="BOQT01000004">
    <property type="protein sequence ID" value="GIN20510.1"/>
    <property type="molecule type" value="Genomic_DNA"/>
</dbReference>
<dbReference type="NCBIfam" id="TIGR02428">
    <property type="entry name" value="pcaJ_scoB_fam"/>
    <property type="match status" value="1"/>
</dbReference>
<dbReference type="SUPFAM" id="SSF100950">
    <property type="entry name" value="NagB/RpiA/CoA transferase-like"/>
    <property type="match status" value="1"/>
</dbReference>
<dbReference type="RefSeq" id="WP_212962706.1">
    <property type="nucleotide sequence ID" value="NZ_BOQT01000004.1"/>
</dbReference>
<dbReference type="InterPro" id="IPR012791">
    <property type="entry name" value="3-oxoacid_CoA-transf_B"/>
</dbReference>